<dbReference type="PIRSF" id="PIRSF000729">
    <property type="entry name" value="GK"/>
    <property type="match status" value="1"/>
</dbReference>
<dbReference type="HAMAP" id="MF_00456">
    <property type="entry name" value="ProB"/>
    <property type="match status" value="1"/>
</dbReference>
<dbReference type="GO" id="GO:0005829">
    <property type="term" value="C:cytosol"/>
    <property type="evidence" value="ECO:0007669"/>
    <property type="project" value="TreeGrafter"/>
</dbReference>
<reference evidence="10" key="2">
    <citation type="submission" date="2023-01" db="EMBL/GenBank/DDBJ databases">
        <title>Draft genome sequence of Litoribrevibacter albus strain NBRC 110071.</title>
        <authorList>
            <person name="Sun Q."/>
            <person name="Mori K."/>
        </authorList>
    </citation>
    <scope>NUCLEOTIDE SEQUENCE</scope>
    <source>
        <strain evidence="10">NBRC 110071</strain>
    </source>
</reference>
<evidence type="ECO:0000256" key="1">
    <source>
        <dbReference type="ARBA" id="ARBA00022490"/>
    </source>
</evidence>
<keyword evidence="3 8" id="KW-0641">Proline biosynthesis</keyword>
<comment type="caution">
    <text evidence="10">The sequence shown here is derived from an EMBL/GenBank/DDBJ whole genome shotgun (WGS) entry which is preliminary data.</text>
</comment>
<dbReference type="Pfam" id="PF00696">
    <property type="entry name" value="AA_kinase"/>
    <property type="match status" value="1"/>
</dbReference>
<dbReference type="GO" id="GO:0004349">
    <property type="term" value="F:glutamate 5-kinase activity"/>
    <property type="evidence" value="ECO:0007669"/>
    <property type="project" value="UniProtKB-UniRule"/>
</dbReference>
<evidence type="ECO:0000256" key="4">
    <source>
        <dbReference type="ARBA" id="ARBA00022679"/>
    </source>
</evidence>
<dbReference type="InterPro" id="IPR001057">
    <property type="entry name" value="Glu/AcGlu_kinase"/>
</dbReference>
<keyword evidence="2 8" id="KW-0028">Amino-acid biosynthesis</keyword>
<dbReference type="InterPro" id="IPR019797">
    <property type="entry name" value="Glutamate_5-kinase_CS"/>
</dbReference>
<reference evidence="10" key="1">
    <citation type="journal article" date="2014" name="Int. J. Syst. Evol. Microbiol.">
        <title>Complete genome sequence of Corynebacterium casei LMG S-19264T (=DSM 44701T), isolated from a smear-ripened cheese.</title>
        <authorList>
            <consortium name="US DOE Joint Genome Institute (JGI-PGF)"/>
            <person name="Walter F."/>
            <person name="Albersmeier A."/>
            <person name="Kalinowski J."/>
            <person name="Ruckert C."/>
        </authorList>
    </citation>
    <scope>NUCLEOTIDE SEQUENCE</scope>
    <source>
        <strain evidence="10">NBRC 110071</strain>
    </source>
</reference>
<dbReference type="AlphaFoldDB" id="A0AA37SFM8"/>
<dbReference type="PANTHER" id="PTHR43654">
    <property type="entry name" value="GLUTAMATE 5-KINASE"/>
    <property type="match status" value="1"/>
</dbReference>
<dbReference type="PRINTS" id="PR00474">
    <property type="entry name" value="GLU5KINASE"/>
</dbReference>
<keyword evidence="4 8" id="KW-0808">Transferase</keyword>
<protein>
    <recommendedName>
        <fullName evidence="8">Glutamate 5-kinase</fullName>
        <ecNumber evidence="8">2.7.2.11</ecNumber>
    </recommendedName>
    <alternativeName>
        <fullName evidence="8">Gamma-glutamyl kinase</fullName>
        <shortName evidence="8">GK</shortName>
    </alternativeName>
</protein>
<dbReference type="FunFam" id="2.30.130.10:FF:000007">
    <property type="entry name" value="Glutamate 5-kinase"/>
    <property type="match status" value="1"/>
</dbReference>
<feature type="binding site" evidence="8">
    <location>
        <position position="159"/>
    </location>
    <ligand>
        <name>substrate</name>
    </ligand>
</feature>
<dbReference type="InterPro" id="IPR041739">
    <property type="entry name" value="G5K_ProB"/>
</dbReference>
<dbReference type="InterPro" id="IPR011529">
    <property type="entry name" value="Glu_5kinase"/>
</dbReference>
<dbReference type="CDD" id="cd04242">
    <property type="entry name" value="AAK_G5K_ProB"/>
    <property type="match status" value="1"/>
</dbReference>
<dbReference type="Gene3D" id="3.40.1160.10">
    <property type="entry name" value="Acetylglutamate kinase-like"/>
    <property type="match status" value="2"/>
</dbReference>
<evidence type="ECO:0000256" key="2">
    <source>
        <dbReference type="ARBA" id="ARBA00022605"/>
    </source>
</evidence>
<dbReference type="CDD" id="cd21157">
    <property type="entry name" value="PUA_G5K"/>
    <property type="match status" value="1"/>
</dbReference>
<dbReference type="EMBL" id="BSNM01000027">
    <property type="protein sequence ID" value="GLQ33692.1"/>
    <property type="molecule type" value="Genomic_DNA"/>
</dbReference>
<comment type="caution">
    <text evidence="8">Lacks conserved residue(s) required for the propagation of feature annotation.</text>
</comment>
<comment type="subcellular location">
    <subcellularLocation>
        <location evidence="8">Cytoplasm</location>
    </subcellularLocation>
</comment>
<feature type="binding site" evidence="8">
    <location>
        <begin position="179"/>
        <end position="180"/>
    </location>
    <ligand>
        <name>ATP</name>
        <dbReference type="ChEBI" id="CHEBI:30616"/>
    </ligand>
</feature>
<dbReference type="SUPFAM" id="SSF88697">
    <property type="entry name" value="PUA domain-like"/>
    <property type="match status" value="1"/>
</dbReference>
<dbReference type="Gene3D" id="2.30.130.10">
    <property type="entry name" value="PUA domain"/>
    <property type="match status" value="1"/>
</dbReference>
<sequence length="378" mass="40722">MAMKFDSRESLGRSDRWVIKIGSALLTNDGEGLDRVAIAGWVDQISALVRSGIEVVLVSSGSVAEGMKRLGLDARPKNMHQLQAAAAVGQMGLVQVYEENFKRHALHTAQILLTHDDLSDRQRYLNARSTLKELIRLGVVPVVNENDTVVTDEIKFGDNDTLGALVANLVEADLLVILTDQQGLFTADPRSNPDATLISETLASNESLDEMASGGAGVLGRGGMATKVRAARLAARSGAHTIVASGRLEDVLLKVSSGNQVGTWFQPDAQTLDARKQWLAGHLRAKGELVLDAGAVRALTEQNRSLLAVGVRQVSGVFNRGEVVVCRDESGHVVAHGLVNYDVDEVIKILGKPSEKFEAVLGYLAEEELIHRDNLVLM</sequence>
<dbReference type="InterPro" id="IPR001048">
    <property type="entry name" value="Asp/Glu/Uridylate_kinase"/>
</dbReference>
<dbReference type="PROSITE" id="PS00902">
    <property type="entry name" value="GLUTAMATE_5_KINASE"/>
    <property type="match status" value="1"/>
</dbReference>
<evidence type="ECO:0000259" key="9">
    <source>
        <dbReference type="SMART" id="SM00359"/>
    </source>
</evidence>
<dbReference type="FunFam" id="3.40.1160.10:FF:000018">
    <property type="entry name" value="Glutamate 5-kinase"/>
    <property type="match status" value="1"/>
</dbReference>
<keyword evidence="5 8" id="KW-0547">Nucleotide-binding</keyword>
<gene>
    <name evidence="8 10" type="primary">proB</name>
    <name evidence="10" type="ORF">GCM10007876_41720</name>
</gene>
<dbReference type="GO" id="GO:0005524">
    <property type="term" value="F:ATP binding"/>
    <property type="evidence" value="ECO:0007669"/>
    <property type="project" value="UniProtKB-KW"/>
</dbReference>
<organism evidence="10 11">
    <name type="scientific">Litoribrevibacter albus</name>
    <dbReference type="NCBI Taxonomy" id="1473156"/>
    <lineage>
        <taxon>Bacteria</taxon>
        <taxon>Pseudomonadati</taxon>
        <taxon>Pseudomonadota</taxon>
        <taxon>Gammaproteobacteria</taxon>
        <taxon>Oceanospirillales</taxon>
        <taxon>Oceanospirillaceae</taxon>
        <taxon>Litoribrevibacter</taxon>
    </lineage>
</organism>
<evidence type="ECO:0000256" key="5">
    <source>
        <dbReference type="ARBA" id="ARBA00022741"/>
    </source>
</evidence>
<keyword evidence="1 8" id="KW-0963">Cytoplasm</keyword>
<comment type="function">
    <text evidence="8">Catalyzes the transfer of a phosphate group to glutamate to form L-glutamate 5-phosphate.</text>
</comment>
<feature type="binding site" evidence="8">
    <location>
        <position position="147"/>
    </location>
    <ligand>
        <name>substrate</name>
    </ligand>
</feature>
<keyword evidence="6 8" id="KW-0418">Kinase</keyword>
<comment type="pathway">
    <text evidence="8">Amino-acid biosynthesis; L-proline biosynthesis; L-glutamate 5-semialdehyde from L-glutamate: step 1/2.</text>
</comment>
<feature type="binding site" evidence="8">
    <location>
        <position position="20"/>
    </location>
    <ligand>
        <name>ATP</name>
        <dbReference type="ChEBI" id="CHEBI:30616"/>
    </ligand>
</feature>
<feature type="binding site" evidence="8">
    <location>
        <position position="60"/>
    </location>
    <ligand>
        <name>substrate</name>
    </ligand>
</feature>
<comment type="catalytic activity">
    <reaction evidence="8">
        <text>L-glutamate + ATP = L-glutamyl 5-phosphate + ADP</text>
        <dbReference type="Rhea" id="RHEA:14877"/>
        <dbReference type="ChEBI" id="CHEBI:29985"/>
        <dbReference type="ChEBI" id="CHEBI:30616"/>
        <dbReference type="ChEBI" id="CHEBI:58274"/>
        <dbReference type="ChEBI" id="CHEBI:456216"/>
        <dbReference type="EC" id="2.7.2.11"/>
    </reaction>
</comment>
<dbReference type="InterPro" id="IPR036393">
    <property type="entry name" value="AceGlu_kinase-like_sf"/>
</dbReference>
<dbReference type="PANTHER" id="PTHR43654:SF1">
    <property type="entry name" value="ISOPENTENYL PHOSPHATE KINASE"/>
    <property type="match status" value="1"/>
</dbReference>
<evidence type="ECO:0000256" key="7">
    <source>
        <dbReference type="ARBA" id="ARBA00022840"/>
    </source>
</evidence>
<dbReference type="EC" id="2.7.2.11" evidence="8"/>
<proteinExistence type="inferred from homology"/>
<dbReference type="InterPro" id="IPR002478">
    <property type="entry name" value="PUA"/>
</dbReference>
<dbReference type="PROSITE" id="PS50890">
    <property type="entry name" value="PUA"/>
    <property type="match status" value="1"/>
</dbReference>
<name>A0AA37SFM8_9GAMM</name>
<evidence type="ECO:0000256" key="8">
    <source>
        <dbReference type="HAMAP-Rule" id="MF_00456"/>
    </source>
</evidence>
<dbReference type="SUPFAM" id="SSF53633">
    <property type="entry name" value="Carbamate kinase-like"/>
    <property type="match status" value="1"/>
</dbReference>
<dbReference type="GO" id="GO:0003723">
    <property type="term" value="F:RNA binding"/>
    <property type="evidence" value="ECO:0007669"/>
    <property type="project" value="InterPro"/>
</dbReference>
<dbReference type="NCBIfam" id="TIGR01027">
    <property type="entry name" value="proB"/>
    <property type="match status" value="1"/>
</dbReference>
<dbReference type="Proteomes" id="UP001161389">
    <property type="component" value="Unassembled WGS sequence"/>
</dbReference>
<dbReference type="InterPro" id="IPR015947">
    <property type="entry name" value="PUA-like_sf"/>
</dbReference>
<dbReference type="Pfam" id="PF01472">
    <property type="entry name" value="PUA"/>
    <property type="match status" value="1"/>
</dbReference>
<comment type="similarity">
    <text evidence="8">Belongs to the glutamate 5-kinase family.</text>
</comment>
<dbReference type="InterPro" id="IPR036974">
    <property type="entry name" value="PUA_sf"/>
</dbReference>
<keyword evidence="11" id="KW-1185">Reference proteome</keyword>
<evidence type="ECO:0000256" key="3">
    <source>
        <dbReference type="ARBA" id="ARBA00022650"/>
    </source>
</evidence>
<dbReference type="InterPro" id="IPR005715">
    <property type="entry name" value="Glu_5kinase/COase_Synthase"/>
</dbReference>
<keyword evidence="7 8" id="KW-0067">ATP-binding</keyword>
<feature type="domain" description="PUA" evidence="9">
    <location>
        <begin position="287"/>
        <end position="370"/>
    </location>
</feature>
<evidence type="ECO:0000313" key="11">
    <source>
        <dbReference type="Proteomes" id="UP001161389"/>
    </source>
</evidence>
<dbReference type="GO" id="GO:0055129">
    <property type="term" value="P:L-proline biosynthetic process"/>
    <property type="evidence" value="ECO:0007669"/>
    <property type="project" value="UniProtKB-UniRule"/>
</dbReference>
<evidence type="ECO:0000313" key="10">
    <source>
        <dbReference type="EMBL" id="GLQ33692.1"/>
    </source>
</evidence>
<evidence type="ECO:0000256" key="6">
    <source>
        <dbReference type="ARBA" id="ARBA00022777"/>
    </source>
</evidence>
<accession>A0AA37SFM8</accession>
<dbReference type="SMART" id="SM00359">
    <property type="entry name" value="PUA"/>
    <property type="match status" value="1"/>
</dbReference>